<sequence length="274" mass="30464">MKNRPISPIPIINPRKFLEQKILALGTGPKIYLSCNQLLGNYQRFLIDTGGDVCLINASALKPETIIDIGKVRRFRGLSDICREDLPFPGMGILGNNFLETEKAEISYDNQTLALLSRPSKIISFSLETTPSSNYTIPPRMKMVIAVPVRDFEKNEGYLPRMDLPEGVLGGEAVVKVEDGYATCMVINLNSNSVDIEIGPQTLEEFEFDNPSSDGEESDDPLIENSSRIINPEEPMLKHWDSVAAVLRRCCVDDSNNIKQRAAVLRRCCSDGLD</sequence>
<keyword evidence="2" id="KW-1185">Reference proteome</keyword>
<gene>
    <name evidence="1" type="ORF">HICCMSTLAB_LOCUS8317</name>
</gene>
<accession>A0A8J2MNB4</accession>
<organism evidence="1 2">
    <name type="scientific">Cotesia congregata</name>
    <name type="common">Parasitoid wasp</name>
    <name type="synonym">Apanteles congregatus</name>
    <dbReference type="NCBI Taxonomy" id="51543"/>
    <lineage>
        <taxon>Eukaryota</taxon>
        <taxon>Metazoa</taxon>
        <taxon>Ecdysozoa</taxon>
        <taxon>Arthropoda</taxon>
        <taxon>Hexapoda</taxon>
        <taxon>Insecta</taxon>
        <taxon>Pterygota</taxon>
        <taxon>Neoptera</taxon>
        <taxon>Endopterygota</taxon>
        <taxon>Hymenoptera</taxon>
        <taxon>Apocrita</taxon>
        <taxon>Ichneumonoidea</taxon>
        <taxon>Braconidae</taxon>
        <taxon>Microgastrinae</taxon>
        <taxon>Cotesia</taxon>
    </lineage>
</organism>
<reference evidence="1" key="1">
    <citation type="submission" date="2021-04" db="EMBL/GenBank/DDBJ databases">
        <authorList>
            <person name="Chebbi M.A.C M."/>
        </authorList>
    </citation>
    <scope>NUCLEOTIDE SEQUENCE</scope>
</reference>
<name>A0A8J2MNB4_COTCN</name>
<protein>
    <recommendedName>
        <fullName evidence="3">Peptidase A2 domain-containing protein</fullName>
    </recommendedName>
</protein>
<dbReference type="AlphaFoldDB" id="A0A8J2MNB4"/>
<comment type="caution">
    <text evidence="1">The sequence shown here is derived from an EMBL/GenBank/DDBJ whole genome shotgun (WGS) entry which is preliminary data.</text>
</comment>
<dbReference type="EMBL" id="CAJNRD030001121">
    <property type="protein sequence ID" value="CAG5096652.1"/>
    <property type="molecule type" value="Genomic_DNA"/>
</dbReference>
<evidence type="ECO:0000313" key="1">
    <source>
        <dbReference type="EMBL" id="CAG5096652.1"/>
    </source>
</evidence>
<dbReference type="OrthoDB" id="430238at2759"/>
<evidence type="ECO:0000313" key="2">
    <source>
        <dbReference type="Proteomes" id="UP000786811"/>
    </source>
</evidence>
<dbReference type="Proteomes" id="UP000786811">
    <property type="component" value="Unassembled WGS sequence"/>
</dbReference>
<proteinExistence type="predicted"/>
<evidence type="ECO:0008006" key="3">
    <source>
        <dbReference type="Google" id="ProtNLM"/>
    </source>
</evidence>